<evidence type="ECO:0000313" key="1">
    <source>
        <dbReference type="EMBL" id="KAG6938974.1"/>
    </source>
</evidence>
<sequence>MAPKPLGKWEKYGKRYCRDWERETGLKEWIRSVPGDDTKAACKYCACEIRAHHSDLVAHSKTKKHKRHVALFSLSPDMKNDSFEFEVENQNSFDDDVTQAKMDQSVNVCALKLAAHIACHMSIFTVDHLGCIVGGLAEKDISLHRTKCSTLIRNVIGPTVHEELLRDIGNGHYSLIIDESTDVSAQKQLCLIVRYFSNKLKCIVSSFAGIINLTRSDTITEALLTFLNDNKLNIKKCVGIAADGFNTSLCGNKNSLLKKFYELNPCGVFIKYVSYSLYLCSSKAIDALPLNIEYMVSRTYLWFSHSTFHQKKYHELYAAISVGENFLKILQLAETRWLSISPCINRVLDQYEALTLHFQSVGEHERDYSAELLYQMYSDPVNRLYLVFLQPLIQEANRINKLFQFETVNPVNLIAELMLFYQNLVQRVMKPCVFTTWSSIVNYDIHCNRNYMPLSEVNFGSAFLSELINANLSSHTVETIQSRCRDCILEFARQIKLRLPPNVDHLESLSALSPSVVLSPTKPEFSTLSFLSLYRGDHIKLKQQWRNLDAVSWTNTEDSQIEQFWIEVAKHTDEVGDKDFVELGLFALALLTLPFSTAAVECTISQMNLIKTKLKNRLQDSLLENILRIRAYMHRNKICCNEFQPSKEMISLFNNEFYAIANSKDTTDDSEEDIF</sequence>
<dbReference type="Proteomes" id="UP000765507">
    <property type="component" value="Unassembled WGS sequence"/>
</dbReference>
<keyword evidence="2" id="KW-1185">Reference proteome</keyword>
<dbReference type="EMBL" id="JAHGAV010000014">
    <property type="protein sequence ID" value="KAG6938974.1"/>
    <property type="molecule type" value="Genomic_DNA"/>
</dbReference>
<proteinExistence type="predicted"/>
<reference evidence="1 2" key="1">
    <citation type="journal article" date="2020" name="G3 (Bethesda)">
        <title>Draft Genome of the Common Snapping Turtle, Chelydra serpentina, a Model for Phenotypic Plasticity in Reptiles.</title>
        <authorList>
            <person name="Das D."/>
            <person name="Singh S.K."/>
            <person name="Bierstedt J."/>
            <person name="Erickson A."/>
            <person name="Galli G.L.J."/>
            <person name="Crossley D.A. 2nd"/>
            <person name="Rhen T."/>
        </authorList>
    </citation>
    <scope>NUCLEOTIDE SEQUENCE [LARGE SCALE GENOMIC DNA]</scope>
    <source>
        <strain evidence="1">KW</strain>
    </source>
</reference>
<comment type="caution">
    <text evidence="1">The sequence shown here is derived from an EMBL/GenBank/DDBJ whole genome shotgun (WGS) entry which is preliminary data.</text>
</comment>
<evidence type="ECO:0000313" key="2">
    <source>
        <dbReference type="Proteomes" id="UP000765507"/>
    </source>
</evidence>
<organism evidence="1 2">
    <name type="scientific">Chelydra serpentina</name>
    <name type="common">Snapping turtle</name>
    <name type="synonym">Testudo serpentina</name>
    <dbReference type="NCBI Taxonomy" id="8475"/>
    <lineage>
        <taxon>Eukaryota</taxon>
        <taxon>Metazoa</taxon>
        <taxon>Chordata</taxon>
        <taxon>Craniata</taxon>
        <taxon>Vertebrata</taxon>
        <taxon>Euteleostomi</taxon>
        <taxon>Archelosauria</taxon>
        <taxon>Testudinata</taxon>
        <taxon>Testudines</taxon>
        <taxon>Cryptodira</taxon>
        <taxon>Durocryptodira</taxon>
        <taxon>Americhelydia</taxon>
        <taxon>Chelydroidea</taxon>
        <taxon>Chelydridae</taxon>
        <taxon>Chelydra</taxon>
    </lineage>
</organism>
<name>A0A8T1TDX2_CHESE</name>
<dbReference type="OrthoDB" id="6782434at2759"/>
<protein>
    <recommendedName>
        <fullName evidence="3">DUF4371 domain-containing protein</fullName>
    </recommendedName>
</protein>
<dbReference type="InterPro" id="IPR012337">
    <property type="entry name" value="RNaseH-like_sf"/>
</dbReference>
<accession>A0A8T1TDX2</accession>
<evidence type="ECO:0008006" key="3">
    <source>
        <dbReference type="Google" id="ProtNLM"/>
    </source>
</evidence>
<dbReference type="SUPFAM" id="SSF53098">
    <property type="entry name" value="Ribonuclease H-like"/>
    <property type="match status" value="1"/>
</dbReference>
<dbReference type="PANTHER" id="PTHR37162:SF1">
    <property type="entry name" value="BED-TYPE DOMAIN-CONTAINING PROTEIN"/>
    <property type="match status" value="1"/>
</dbReference>
<dbReference type="AlphaFoldDB" id="A0A8T1TDX2"/>
<dbReference type="PANTHER" id="PTHR37162">
    <property type="entry name" value="HAT FAMILY DIMERISATION DOMAINCONTAINING PROTEIN-RELATED"/>
    <property type="match status" value="1"/>
</dbReference>
<gene>
    <name evidence="1" type="ORF">G0U57_003764</name>
</gene>